<comment type="caution">
    <text evidence="2">The sequence shown here is derived from an EMBL/GenBank/DDBJ whole genome shotgun (WGS) entry which is preliminary data.</text>
</comment>
<reference evidence="2" key="2">
    <citation type="submission" date="2020-11" db="EMBL/GenBank/DDBJ databases">
        <authorList>
            <person name="McCartney M.A."/>
            <person name="Auch B."/>
            <person name="Kono T."/>
            <person name="Mallez S."/>
            <person name="Becker A."/>
            <person name="Gohl D.M."/>
            <person name="Silverstein K.A.T."/>
            <person name="Koren S."/>
            <person name="Bechman K.B."/>
            <person name="Herman A."/>
            <person name="Abrahante J.E."/>
            <person name="Garbe J."/>
        </authorList>
    </citation>
    <scope>NUCLEOTIDE SEQUENCE</scope>
    <source>
        <strain evidence="2">Duluth1</strain>
        <tissue evidence="2">Whole animal</tissue>
    </source>
</reference>
<name>A0A9D4D9J1_DREPO</name>
<evidence type="ECO:0000313" key="3">
    <source>
        <dbReference type="Proteomes" id="UP000828390"/>
    </source>
</evidence>
<sequence length="51" mass="5322">MFIRVASGQDVLNYSYRCIESSRIRATAIAGNGAGEGSSHTVGMKGTSVSQ</sequence>
<proteinExistence type="predicted"/>
<reference evidence="2" key="1">
    <citation type="journal article" date="2019" name="bioRxiv">
        <title>The Genome of the Zebra Mussel, Dreissena polymorpha: A Resource for Invasive Species Research.</title>
        <authorList>
            <person name="McCartney M.A."/>
            <person name="Auch B."/>
            <person name="Kono T."/>
            <person name="Mallez S."/>
            <person name="Zhang Y."/>
            <person name="Obille A."/>
            <person name="Becker A."/>
            <person name="Abrahante J.E."/>
            <person name="Garbe J."/>
            <person name="Badalamenti J.P."/>
            <person name="Herman A."/>
            <person name="Mangelson H."/>
            <person name="Liachko I."/>
            <person name="Sullivan S."/>
            <person name="Sone E.D."/>
            <person name="Koren S."/>
            <person name="Silverstein K.A.T."/>
            <person name="Beckman K.B."/>
            <person name="Gohl D.M."/>
        </authorList>
    </citation>
    <scope>NUCLEOTIDE SEQUENCE</scope>
    <source>
        <strain evidence="2">Duluth1</strain>
        <tissue evidence="2">Whole animal</tissue>
    </source>
</reference>
<protein>
    <submittedName>
        <fullName evidence="2">Uncharacterized protein</fullName>
    </submittedName>
</protein>
<dbReference type="Proteomes" id="UP000828390">
    <property type="component" value="Unassembled WGS sequence"/>
</dbReference>
<evidence type="ECO:0000256" key="1">
    <source>
        <dbReference type="SAM" id="MobiDB-lite"/>
    </source>
</evidence>
<accession>A0A9D4D9J1</accession>
<dbReference type="EMBL" id="JAIWYP010000011">
    <property type="protein sequence ID" value="KAH3740637.1"/>
    <property type="molecule type" value="Genomic_DNA"/>
</dbReference>
<organism evidence="2 3">
    <name type="scientific">Dreissena polymorpha</name>
    <name type="common">Zebra mussel</name>
    <name type="synonym">Mytilus polymorpha</name>
    <dbReference type="NCBI Taxonomy" id="45954"/>
    <lineage>
        <taxon>Eukaryota</taxon>
        <taxon>Metazoa</taxon>
        <taxon>Spiralia</taxon>
        <taxon>Lophotrochozoa</taxon>
        <taxon>Mollusca</taxon>
        <taxon>Bivalvia</taxon>
        <taxon>Autobranchia</taxon>
        <taxon>Heteroconchia</taxon>
        <taxon>Euheterodonta</taxon>
        <taxon>Imparidentia</taxon>
        <taxon>Neoheterodontei</taxon>
        <taxon>Myida</taxon>
        <taxon>Dreissenoidea</taxon>
        <taxon>Dreissenidae</taxon>
        <taxon>Dreissena</taxon>
    </lineage>
</organism>
<gene>
    <name evidence="2" type="ORF">DPMN_047346</name>
</gene>
<feature type="region of interest" description="Disordered" evidence="1">
    <location>
        <begin position="31"/>
        <end position="51"/>
    </location>
</feature>
<evidence type="ECO:0000313" key="2">
    <source>
        <dbReference type="EMBL" id="KAH3740637.1"/>
    </source>
</evidence>
<dbReference type="AlphaFoldDB" id="A0A9D4D9J1"/>
<keyword evidence="3" id="KW-1185">Reference proteome</keyword>